<dbReference type="PROSITE" id="PS00463">
    <property type="entry name" value="ZN2_CY6_FUNGAL_1"/>
    <property type="match status" value="1"/>
</dbReference>
<keyword evidence="10" id="KW-1185">Reference proteome</keyword>
<keyword evidence="4" id="KW-0238">DNA-binding</keyword>
<dbReference type="PANTHER" id="PTHR31069:SF29">
    <property type="entry name" value="OLEATE-ACTIVATED TRANSCRIPTION FACTOR 1-RELATED"/>
    <property type="match status" value="1"/>
</dbReference>
<dbReference type="SMART" id="SM00066">
    <property type="entry name" value="GAL4"/>
    <property type="match status" value="1"/>
</dbReference>
<evidence type="ECO:0000256" key="6">
    <source>
        <dbReference type="ARBA" id="ARBA00023242"/>
    </source>
</evidence>
<keyword evidence="5" id="KW-0804">Transcription</keyword>
<reference evidence="9" key="1">
    <citation type="submission" date="2022-10" db="EMBL/GenBank/DDBJ databases">
        <authorList>
            <person name="Byrne P K."/>
        </authorList>
    </citation>
    <scope>NUCLEOTIDE SEQUENCE</scope>
    <source>
        <strain evidence="9">IFO1802</strain>
    </source>
</reference>
<dbReference type="EMBL" id="OX365907">
    <property type="protein sequence ID" value="CAI4045559.1"/>
    <property type="molecule type" value="Genomic_DNA"/>
</dbReference>
<feature type="domain" description="Zn(2)-C6 fungal-type" evidence="8">
    <location>
        <begin position="14"/>
        <end position="44"/>
    </location>
</feature>
<evidence type="ECO:0000256" key="5">
    <source>
        <dbReference type="ARBA" id="ARBA00023163"/>
    </source>
</evidence>
<evidence type="ECO:0000256" key="7">
    <source>
        <dbReference type="SAM" id="MobiDB-lite"/>
    </source>
</evidence>
<evidence type="ECO:0000256" key="3">
    <source>
        <dbReference type="ARBA" id="ARBA00023015"/>
    </source>
</evidence>
<dbReference type="InterPro" id="IPR001138">
    <property type="entry name" value="Zn2Cys6_DnaBD"/>
</dbReference>
<dbReference type="GeneID" id="80925548"/>
<dbReference type="GO" id="GO:0008270">
    <property type="term" value="F:zinc ion binding"/>
    <property type="evidence" value="ECO:0007669"/>
    <property type="project" value="InterPro"/>
</dbReference>
<dbReference type="PANTHER" id="PTHR31069">
    <property type="entry name" value="OLEATE-ACTIVATED TRANSCRIPTION FACTOR 1-RELATED"/>
    <property type="match status" value="1"/>
</dbReference>
<dbReference type="CDD" id="cd12148">
    <property type="entry name" value="fungal_TF_MHR"/>
    <property type="match status" value="1"/>
</dbReference>
<dbReference type="GO" id="GO:0000978">
    <property type="term" value="F:RNA polymerase II cis-regulatory region sequence-specific DNA binding"/>
    <property type="evidence" value="ECO:0007669"/>
    <property type="project" value="TreeGrafter"/>
</dbReference>
<dbReference type="Proteomes" id="UP001162087">
    <property type="component" value="Chromosome 12"/>
</dbReference>
<dbReference type="Gene3D" id="4.10.240.10">
    <property type="entry name" value="Zn(2)-C6 fungal-type DNA-binding domain"/>
    <property type="match status" value="1"/>
</dbReference>
<gene>
    <name evidence="9" type="primary">SKDI12G0080</name>
    <name evidence="9" type="ORF">SKDI_12G0080</name>
</gene>
<name>A0AA35NHM0_SACK1</name>
<sequence length="842" mass="97200">MNLATRKKAKPSFVCLRCKQRKTKCDKLWPTCSKCKSSSSVCTYEIEPGRTNISPPTTNSTHGGIKSITPSSISTSDSSTFTPYASAKDWEMKNFALRLWNAHEKLVVMNNTTIVDSPFAFHSILQQDLFSKALTTCIHGKILIDVERHRENASIDSEKKEMNLPISDIGPLFFIDKAALIFCDGTSKLSKLSPPVDFLYNTYDYEQAYPEERNDKISIDILLQELSQYLLNKHEVDTLLTEFYKAIYPMYPFLEISLFEGNMKEFLQPNNFNGYTIVLNDKKSRRNLETITLLTIILALSHRSLTLRNDILFEESSQVKANNLSLIAHKLISLMNVFTYTNEHTFCCLLYFFILRCLNPDQIDMYPSHSDLLNLKFLNEVAIKLGLNEEPFQYTRYIIEEDDYPRLFNLRRKLWLGVQFLKFQMSTPEGDSDILSLEYLRSFIKIDESLPELFEKNYTSTNNLDLSLMAISEDIYHFHLSLQELLTSCAPINGSSYLKEILNNIDRAKNFLNQKFPILLNSPEEPKLKSLHINVPSLFANGELFDLRTFEENETFMTNVIGYTSTMNVHHSLALYFEKKCFENPSEYEKYYHHFTFTAMQDYLTLLKLVSEYFNGSLAHLREPFGFVTQKVVWCSILRLLIFQATLLVKLSFKKSTCGRPAVFTGMEDDRNTKIIQVIDGLIKLMSYHMKLLIEIITSNLEKHYIGSFISVTIFRYIIYLVDTDELSSLIVDYWKSSANVNEKYRKIHKIVGLKWGLSRSKSFSIASKLNNPLVLGSLNLEILKILEKLVSDQEFSRNFSGDVDPLQNGVDIMNYDSDAFDQLTETDFERLLGFFPDLTNL</sequence>
<evidence type="ECO:0000256" key="1">
    <source>
        <dbReference type="ARBA" id="ARBA00022723"/>
    </source>
</evidence>
<dbReference type="RefSeq" id="XP_056083578.1">
    <property type="nucleotide sequence ID" value="XM_056229573.1"/>
</dbReference>
<evidence type="ECO:0000313" key="9">
    <source>
        <dbReference type="EMBL" id="CAI4045559.1"/>
    </source>
</evidence>
<keyword evidence="2" id="KW-0862">Zinc</keyword>
<dbReference type="SUPFAM" id="SSF57701">
    <property type="entry name" value="Zn2/Cys6 DNA-binding domain"/>
    <property type="match status" value="1"/>
</dbReference>
<organism evidence="9 10">
    <name type="scientific">Saccharomyces kudriavzevii (strain ATCC MYA-4449 / AS 2.2408 / CBS 8840 / NBRC 1802 / NCYC 2889)</name>
    <name type="common">Yeast</name>
    <dbReference type="NCBI Taxonomy" id="226230"/>
    <lineage>
        <taxon>Eukaryota</taxon>
        <taxon>Fungi</taxon>
        <taxon>Dikarya</taxon>
        <taxon>Ascomycota</taxon>
        <taxon>Saccharomycotina</taxon>
        <taxon>Saccharomycetes</taxon>
        <taxon>Saccharomycetales</taxon>
        <taxon>Saccharomycetaceae</taxon>
        <taxon>Saccharomyces</taxon>
    </lineage>
</organism>
<dbReference type="AlphaFoldDB" id="A0AA35NHM0"/>
<dbReference type="GO" id="GO:0005634">
    <property type="term" value="C:nucleus"/>
    <property type="evidence" value="ECO:0007669"/>
    <property type="project" value="TreeGrafter"/>
</dbReference>
<evidence type="ECO:0000256" key="4">
    <source>
        <dbReference type="ARBA" id="ARBA00023125"/>
    </source>
</evidence>
<dbReference type="InterPro" id="IPR036864">
    <property type="entry name" value="Zn2-C6_fun-type_DNA-bd_sf"/>
</dbReference>
<dbReference type="PROSITE" id="PS50048">
    <property type="entry name" value="ZN2_CY6_FUNGAL_2"/>
    <property type="match status" value="1"/>
</dbReference>
<dbReference type="InterPro" id="IPR050675">
    <property type="entry name" value="OAF3"/>
</dbReference>
<accession>A0AA35NHM0</accession>
<dbReference type="CDD" id="cd00067">
    <property type="entry name" value="GAL4"/>
    <property type="match status" value="1"/>
</dbReference>
<keyword evidence="1" id="KW-0479">Metal-binding</keyword>
<keyword evidence="3" id="KW-0805">Transcription regulation</keyword>
<feature type="region of interest" description="Disordered" evidence="7">
    <location>
        <begin position="52"/>
        <end position="75"/>
    </location>
</feature>
<evidence type="ECO:0000256" key="2">
    <source>
        <dbReference type="ARBA" id="ARBA00022833"/>
    </source>
</evidence>
<dbReference type="GO" id="GO:0045944">
    <property type="term" value="P:positive regulation of transcription by RNA polymerase II"/>
    <property type="evidence" value="ECO:0007669"/>
    <property type="project" value="TreeGrafter"/>
</dbReference>
<protein>
    <recommendedName>
        <fullName evidence="8">Zn(2)-C6 fungal-type domain-containing protein</fullName>
    </recommendedName>
</protein>
<feature type="compositionally biased region" description="Polar residues" evidence="7">
    <location>
        <begin position="52"/>
        <end position="62"/>
    </location>
</feature>
<proteinExistence type="predicted"/>
<dbReference type="Pfam" id="PF00172">
    <property type="entry name" value="Zn_clus"/>
    <property type="match status" value="1"/>
</dbReference>
<dbReference type="GO" id="GO:0000981">
    <property type="term" value="F:DNA-binding transcription factor activity, RNA polymerase II-specific"/>
    <property type="evidence" value="ECO:0007669"/>
    <property type="project" value="InterPro"/>
</dbReference>
<evidence type="ECO:0000313" key="10">
    <source>
        <dbReference type="Proteomes" id="UP001162087"/>
    </source>
</evidence>
<keyword evidence="6" id="KW-0539">Nucleus</keyword>
<evidence type="ECO:0000259" key="8">
    <source>
        <dbReference type="PROSITE" id="PS50048"/>
    </source>
</evidence>